<feature type="region of interest" description="Disordered" evidence="2">
    <location>
        <begin position="2190"/>
        <end position="2216"/>
    </location>
</feature>
<feature type="region of interest" description="Disordered" evidence="2">
    <location>
        <begin position="1410"/>
        <end position="1458"/>
    </location>
</feature>
<feature type="region of interest" description="Disordered" evidence="2">
    <location>
        <begin position="1188"/>
        <end position="1240"/>
    </location>
</feature>
<evidence type="ECO:0000313" key="4">
    <source>
        <dbReference type="Proteomes" id="UP000050795"/>
    </source>
</evidence>
<keyword evidence="1" id="KW-0727">SH2 domain</keyword>
<feature type="region of interest" description="Disordered" evidence="2">
    <location>
        <begin position="400"/>
        <end position="434"/>
    </location>
</feature>
<feature type="region of interest" description="Disordered" evidence="2">
    <location>
        <begin position="1693"/>
        <end position="1742"/>
    </location>
</feature>
<feature type="region of interest" description="Disordered" evidence="2">
    <location>
        <begin position="2455"/>
        <end position="2519"/>
    </location>
</feature>
<feature type="region of interest" description="Disordered" evidence="2">
    <location>
        <begin position="616"/>
        <end position="645"/>
    </location>
</feature>
<dbReference type="SUPFAM" id="SSF109993">
    <property type="entry name" value="VPS9 domain"/>
    <property type="match status" value="1"/>
</dbReference>
<feature type="region of interest" description="Disordered" evidence="2">
    <location>
        <begin position="554"/>
        <end position="592"/>
    </location>
</feature>
<feature type="compositionally biased region" description="Low complexity" evidence="2">
    <location>
        <begin position="407"/>
        <end position="432"/>
    </location>
</feature>
<accession>A0AA85JZ81</accession>
<dbReference type="PROSITE" id="PS50001">
    <property type="entry name" value="SH2"/>
    <property type="match status" value="1"/>
</dbReference>
<feature type="region of interest" description="Disordered" evidence="2">
    <location>
        <begin position="1787"/>
        <end position="1829"/>
    </location>
</feature>
<feature type="compositionally biased region" description="Polar residues" evidence="2">
    <location>
        <begin position="2191"/>
        <end position="2216"/>
    </location>
</feature>
<dbReference type="WBParaSite" id="TREG1_60190.1">
    <property type="protein sequence ID" value="TREG1_60190.1"/>
    <property type="gene ID" value="TREG1_60190"/>
</dbReference>
<dbReference type="Pfam" id="PF23268">
    <property type="entry name" value="RIN1"/>
    <property type="match status" value="1"/>
</dbReference>
<reference evidence="4" key="1">
    <citation type="submission" date="2022-06" db="EMBL/GenBank/DDBJ databases">
        <authorList>
            <person name="Berger JAMES D."/>
            <person name="Berger JAMES D."/>
        </authorList>
    </citation>
    <scope>NUCLEOTIDE SEQUENCE [LARGE SCALE GENOMIC DNA]</scope>
</reference>
<keyword evidence="4" id="KW-1185">Reference proteome</keyword>
<name>A0AA85JZ81_TRIRE</name>
<evidence type="ECO:0000256" key="2">
    <source>
        <dbReference type="SAM" id="MobiDB-lite"/>
    </source>
</evidence>
<reference evidence="5" key="2">
    <citation type="submission" date="2023-11" db="UniProtKB">
        <authorList>
            <consortium name="WormBaseParasite"/>
        </authorList>
    </citation>
    <scope>IDENTIFICATION</scope>
</reference>
<feature type="compositionally biased region" description="Low complexity" evidence="2">
    <location>
        <begin position="1590"/>
        <end position="1603"/>
    </location>
</feature>
<feature type="region of interest" description="Disordered" evidence="2">
    <location>
        <begin position="1372"/>
        <end position="1391"/>
    </location>
</feature>
<feature type="region of interest" description="Disordered" evidence="2">
    <location>
        <begin position="78"/>
        <end position="100"/>
    </location>
</feature>
<dbReference type="Gene3D" id="3.30.505.10">
    <property type="entry name" value="SH2 domain"/>
    <property type="match status" value="1"/>
</dbReference>
<feature type="region of interest" description="Disordered" evidence="2">
    <location>
        <begin position="1580"/>
        <end position="1608"/>
    </location>
</feature>
<feature type="compositionally biased region" description="Acidic residues" evidence="2">
    <location>
        <begin position="86"/>
        <end position="100"/>
    </location>
</feature>
<feature type="compositionally biased region" description="Low complexity" evidence="2">
    <location>
        <begin position="1372"/>
        <end position="1381"/>
    </location>
</feature>
<feature type="compositionally biased region" description="Polar residues" evidence="2">
    <location>
        <begin position="1188"/>
        <end position="1225"/>
    </location>
</feature>
<dbReference type="CDD" id="cd00173">
    <property type="entry name" value="SH2"/>
    <property type="match status" value="1"/>
</dbReference>
<feature type="domain" description="SH2" evidence="3">
    <location>
        <begin position="193"/>
        <end position="326"/>
    </location>
</feature>
<feature type="compositionally biased region" description="Polar residues" evidence="2">
    <location>
        <begin position="1269"/>
        <end position="1282"/>
    </location>
</feature>
<feature type="compositionally biased region" description="Low complexity" evidence="2">
    <location>
        <begin position="1231"/>
        <end position="1240"/>
    </location>
</feature>
<feature type="compositionally biased region" description="Low complexity" evidence="2">
    <location>
        <begin position="2455"/>
        <end position="2464"/>
    </location>
</feature>
<organism evidence="4 5">
    <name type="scientific">Trichobilharzia regenti</name>
    <name type="common">Nasal bird schistosome</name>
    <dbReference type="NCBI Taxonomy" id="157069"/>
    <lineage>
        <taxon>Eukaryota</taxon>
        <taxon>Metazoa</taxon>
        <taxon>Spiralia</taxon>
        <taxon>Lophotrochozoa</taxon>
        <taxon>Platyhelminthes</taxon>
        <taxon>Trematoda</taxon>
        <taxon>Digenea</taxon>
        <taxon>Strigeidida</taxon>
        <taxon>Schistosomatoidea</taxon>
        <taxon>Schistosomatidae</taxon>
        <taxon>Trichobilharzia</taxon>
    </lineage>
</organism>
<protein>
    <recommendedName>
        <fullName evidence="3">SH2 domain-containing protein</fullName>
    </recommendedName>
</protein>
<dbReference type="InterPro" id="IPR037191">
    <property type="entry name" value="VPS9_dom_sf"/>
</dbReference>
<feature type="compositionally biased region" description="Low complexity" evidence="2">
    <location>
        <begin position="566"/>
        <end position="579"/>
    </location>
</feature>
<evidence type="ECO:0000259" key="3">
    <source>
        <dbReference type="PROSITE" id="PS50001"/>
    </source>
</evidence>
<evidence type="ECO:0000313" key="5">
    <source>
        <dbReference type="WBParaSite" id="TREG1_60190.1"/>
    </source>
</evidence>
<sequence length="2600" mass="292328">MLSKSPTFDIPRSHIYEHERQDYLSIHRQHQQPNHRNNKNDNFISKLTSTFKPKHIASDSNMFRSEIIFNSRSNLSLKKHSTNYDNNDDDVNVAGDDPDDVDDDVLDYTDEDYSQKDDVDELFFIIPSTKSTSPPQNAPSVSQLKQTNTCTLNTVTNNNNNNKNLLNDSPNIQKSSSRLPNLKERITHTQNIWCLPNVSRSESEKLLKFAEIGNFIVRVNQTNSSMVLTRVCPPTSVLSTSNKIRERFNGCSPRGGNSNSHNTDDIDIKKSPLPIKHNLIEILPHDGYCLTGDKKMRLIFKSLVHLIEFYLRVDIKSYGSFLCLPMVIAQAKTIDELEKYNKQGIEFWKSINNHWNIEQFKGLNCQQYQNKKLSFKNQFSNNNNNNNNSSMKTSVLWNQKDGAGVKPPSSSAVVESPTSSTSGVSFTQQQQHQQEEYPRWRQMMLNPDTQGAGKLMPRVRQRASSLNDRLTTQKHHDYNKAKQHENIENIEKYSFINHKNNQKLNHTSNLLETMKQRLDHRNYMNNTHYHHNSRSQLNLDKQSMPVTITGAGANLNKIKTNDPPDSSASSSSTSTSQPSHRIHHQSRSHQNGVYEGAESEFWDILLQAKSSNPVQTTTATTNESHTGWRSWNTNQSIKPSMNMTHTRPNEITISTTTSTTNTTMSTTTTNTNLSNNRLQQRKASTPPHYIHTTISNPFKLTHSTNSAKYHQEIENLTFPHEVVNSQEKKRQLKHQISLPSEKLQPTIDLLNKSLANQIHACITSSTSGVGVDTTHRNTNSSMCGDACSSKKLPDYFTRIIDTNNDKNSNSNNNNNSDDDVITSNLVSNPIYLDESFINEQLTVDTKFTNDNESGANYQNNEITQCYMDKTSSDYDIIIDKSDDYNQTRRSLKLNELNDIITPQTVGHVFVMKAKAYPIEDYSFLSNLPDCSDVVVVNKSLTKTTVGTKSPSTPSSTNCHQETDKITPLATTTTTTDITYTTNTTTSNNNISSIFETSNTMNKPKLRRAYTSKKSTKRLQPYMELLSDDNATTTTTTTTTSTTNSRRHGLLFLGESSTWLRNNILPTEEIDKIVCTNEIKQANSTNSSTGNTHGTQTTQIKNSSIPANNIIPTDRSHLRRHLQHSNSDSSDINEAFVDQYNYKNHNFKIIDYQVIKEAVVLKMIIIQKSTILRLLLLPLLLLQRTPHYSDSDYQSEQDTAWTRSLHSQQSYPPTRQSVLLDPQQTKGGKLESNSSSPAASSRASTVFCPPWDTAPIGPYLADLLKLNPPFSNLDENNQPSSSGDQHHSIHADQPCQHQKQQQHRRESTFNRRKTFSSVEHQLWAEKLAADYNNYCSSSCSITSTPPTMGDVSNNNNSNNKLDVHNLFWLWQEQQQQQQRQSQVNDDKSSSVSMGNIDLLKKLQNEFNRAMNTPHTEGEKPPPLPARSKRSVPISMNHTNNSNSNNNNNSNNIDNPLSLSNLSKKNSSDFKGCSLEDFTNDISPYAVTACHSSSMCNEDANNKNNIDSIISIPESTVTDAATTTNTTTTKAWTKKTTVTNVGITANTNNNDSTTVEELLPYDYSASNKSTLFDLSQTSLNNHSNPSECTKMNNNNNNGDNNNNNNRGDKTWPDNYVYAQVLPKHLRDVDDKNQYADSTSIDLYSTMNTFQPDIFNTLDNCELMNLKPLENLSLNKPMDCIESFISKQCIAPLTSGEEEFGGGGTEEALQSSPSTNSLASACSSTNASSSSSTSASALSSSTTFDSKTSISSWNSSEMYSSPIVSKSLLVGQQNPVQVTKRNRSIQSISANHRSAVDSHHHHQPSEQQPPRHYGKSSEQHNTTDMMNGCNELPKKTKKIGRHIRKFFHKLMITGSNNHIAEQINLFVECTKAGSERGPYRTMQSIRQFINGMTNYLLKNPELGLPKAVEREKKELNQFGYVNVGFHLESALQRFILKPLHSHVIKLLKQEQVKNTDFTNLLIKVQMLCDPQTQSSDLGIQASVAPPKESLLQYVTSAYSRLENTYSVNRKMNYLVCIFNSIRKNIHNVKSDQEVDANSLNTEDLYAYYAWVFARSGLLLNPLISNASEPNTHGTASTTTTPLDQHHHQHQHNLNQSFICPSALQADYLDGVFNNPQMNDQATGLNDLFGTLYWIWNDNLLNTSWNESTPLGNREYLRKPSKYISPLLLHKQESQCCTQDDPLHDAIGSKYSGFSKFSPNHHQSNGKHQPSGDGNTTPGLFQSTKEFTRHRIIIPPRRRKTITGVNLTKTMNNAGNLNDLIKTPSPTVFHNNNKTLTIEPKITNGSNQLSHLTKPQSISHLTLNDDHSYPPCTSLLLTSASTSSSRWRPWIAQSPMVTHPTNNTWSTSVPYSLGQVPCVNASQGNCLQVFVMNEETSRLQVLSYPIRPNMTARELNNLIAFQMRIFDSKDFGLFAYINGTEIQLEDELHMAEFTNTTSDILHSVHTLSNTTSANQTTIAATTPTITAPSRSQTGTLNSIKDPESYPFKSHASISSRSESTTTSSSCGESRSQHTTLQRIRKSSKSRPAWWIMCGSNSQQTQTQKHQPVNQSIENSIHTEVTGKNQDLIKHKPILVYRRKSGYFALSDRLLTGMRSAQQQQQNSE</sequence>
<feature type="compositionally biased region" description="Low complexity" evidence="2">
    <location>
        <begin position="1708"/>
        <end position="1740"/>
    </location>
</feature>
<evidence type="ECO:0000256" key="1">
    <source>
        <dbReference type="PROSITE-ProRule" id="PRU00191"/>
    </source>
</evidence>
<feature type="region of interest" description="Disordered" evidence="2">
    <location>
        <begin position="1269"/>
        <end position="1312"/>
    </location>
</feature>
<dbReference type="Proteomes" id="UP000050795">
    <property type="component" value="Unassembled WGS sequence"/>
</dbReference>
<feature type="region of interest" description="Disordered" evidence="2">
    <location>
        <begin position="248"/>
        <end position="267"/>
    </location>
</feature>
<feature type="compositionally biased region" description="Low complexity" evidence="2">
    <location>
        <begin position="1433"/>
        <end position="1458"/>
    </location>
</feature>
<feature type="compositionally biased region" description="Polar residues" evidence="2">
    <location>
        <begin position="1580"/>
        <end position="1589"/>
    </location>
</feature>
<dbReference type="SMART" id="SM00252">
    <property type="entry name" value="SH2"/>
    <property type="match status" value="1"/>
</dbReference>
<dbReference type="SUPFAM" id="SSF55550">
    <property type="entry name" value="SH2 domain"/>
    <property type="match status" value="1"/>
</dbReference>
<feature type="compositionally biased region" description="Low complexity" evidence="2">
    <location>
        <begin position="2485"/>
        <end position="2505"/>
    </location>
</feature>
<proteinExistence type="predicted"/>
<dbReference type="InterPro" id="IPR000980">
    <property type="entry name" value="SH2"/>
</dbReference>
<feature type="compositionally biased region" description="Polar residues" evidence="2">
    <location>
        <begin position="2465"/>
        <end position="2474"/>
    </location>
</feature>
<dbReference type="InterPro" id="IPR036860">
    <property type="entry name" value="SH2_dom_sf"/>
</dbReference>